<evidence type="ECO:0000256" key="1">
    <source>
        <dbReference type="SAM" id="Phobius"/>
    </source>
</evidence>
<protein>
    <submittedName>
        <fullName evidence="2">Uncharacterized protein</fullName>
    </submittedName>
</protein>
<geneLocation type="plasmid" evidence="2">
    <name>pGA0702E1CS</name>
</geneLocation>
<dbReference type="AlphaFoldDB" id="A0A140B464"/>
<feature type="transmembrane region" description="Helical" evidence="1">
    <location>
        <begin position="5"/>
        <end position="23"/>
    </location>
</feature>
<reference evidence="2" key="1">
    <citation type="journal article" date="2016" name="Genome Biol. Evol.">
        <title>Evolution of chromosomal Clostridium botulinum type E neurotoxin gene clusters: evidence provided by their rare plasmid borne counterparts.</title>
        <authorList>
            <person name="Carter A.T."/>
            <person name="Austin J.W."/>
            <person name="Weedmark K.A."/>
            <person name="Peck M.W."/>
        </authorList>
    </citation>
    <scope>NUCLEOTIDE SEQUENCE</scope>
    <source>
        <strain evidence="2">GA0702E1CS</strain>
        <plasmid evidence="2">pGA0702E1CS</plasmid>
    </source>
</reference>
<sequence length="56" mass="6344">MKNIYILVLIQTGFWLSSLISPINELQKIGLILTGIMIILMTITFIKKLVVIKGKK</sequence>
<keyword evidence="1" id="KW-0812">Transmembrane</keyword>
<dbReference type="EMBL" id="KT901798">
    <property type="protein sequence ID" value="ALP69030.1"/>
    <property type="molecule type" value="Genomic_DNA"/>
</dbReference>
<dbReference type="RefSeq" id="WP_172688134.1">
    <property type="nucleotide sequence ID" value="NZ_JACBEJ010000007.1"/>
</dbReference>
<organism evidence="2">
    <name type="scientific">Clostridium botulinum</name>
    <dbReference type="NCBI Taxonomy" id="1491"/>
    <lineage>
        <taxon>Bacteria</taxon>
        <taxon>Bacillati</taxon>
        <taxon>Bacillota</taxon>
        <taxon>Clostridia</taxon>
        <taxon>Eubacteriales</taxon>
        <taxon>Clostridiaceae</taxon>
        <taxon>Clostridium</taxon>
    </lineage>
</organism>
<proteinExistence type="predicted"/>
<feature type="transmembrane region" description="Helical" evidence="1">
    <location>
        <begin position="29"/>
        <end position="46"/>
    </location>
</feature>
<accession>A0A140B464</accession>
<name>A0A140B464_CLOBO</name>
<evidence type="ECO:0000313" key="2">
    <source>
        <dbReference type="EMBL" id="ALP69030.1"/>
    </source>
</evidence>
<keyword evidence="1" id="KW-0472">Membrane</keyword>
<keyword evidence="1" id="KW-1133">Transmembrane helix</keyword>
<keyword evidence="2" id="KW-0614">Plasmid</keyword>